<protein>
    <recommendedName>
        <fullName evidence="6">TAFII28-like protein domain-containing protein</fullName>
    </recommendedName>
</protein>
<evidence type="ECO:0000256" key="4">
    <source>
        <dbReference type="ARBA" id="ARBA00023163"/>
    </source>
</evidence>
<dbReference type="Gene3D" id="1.10.20.10">
    <property type="entry name" value="Histone, subunit A"/>
    <property type="match status" value="1"/>
</dbReference>
<dbReference type="GO" id="GO:0051123">
    <property type="term" value="P:RNA polymerase II preinitiation complex assembly"/>
    <property type="evidence" value="ECO:0007669"/>
    <property type="project" value="InterPro"/>
</dbReference>
<sequence>MFDKVADSSEPRKFSFMEPSSSVATESTLLPTRLIYNECPLSERKTIYANLSEIQSQRYEAFYRSRLAPSHVIMVMQSSLRTSRKPSSLVSIVMSGICKIFLSELMRKSIEIQSEWGHYGGIRPIHIREAYRRLHVSRTSKRRRELFLR</sequence>
<comment type="similarity">
    <text evidence="2">Belongs to the TAF11 family.</text>
</comment>
<evidence type="ECO:0000256" key="1">
    <source>
        <dbReference type="ARBA" id="ARBA00004123"/>
    </source>
</evidence>
<dbReference type="Pfam" id="PF04719">
    <property type="entry name" value="TAFII28"/>
    <property type="match status" value="1"/>
</dbReference>
<evidence type="ECO:0000313" key="7">
    <source>
        <dbReference type="EMBL" id="CRZ11146.1"/>
    </source>
</evidence>
<dbReference type="CDD" id="cd08048">
    <property type="entry name" value="HFD_TAF11"/>
    <property type="match status" value="1"/>
</dbReference>
<keyword evidence="4" id="KW-0804">Transcription</keyword>
<dbReference type="InterPro" id="IPR045127">
    <property type="entry name" value="TAF11-like"/>
</dbReference>
<dbReference type="InterPro" id="IPR006809">
    <property type="entry name" value="TAFII28_dom"/>
</dbReference>
<proteinExistence type="inferred from homology"/>
<comment type="subcellular location">
    <subcellularLocation>
        <location evidence="1">Nucleus</location>
    </subcellularLocation>
</comment>
<evidence type="ECO:0000256" key="5">
    <source>
        <dbReference type="ARBA" id="ARBA00023242"/>
    </source>
</evidence>
<keyword evidence="3" id="KW-0805">Transcription regulation</keyword>
<dbReference type="GO" id="GO:0046982">
    <property type="term" value="F:protein heterodimerization activity"/>
    <property type="evidence" value="ECO:0007669"/>
    <property type="project" value="InterPro"/>
</dbReference>
<keyword evidence="5" id="KW-0539">Nucleus</keyword>
<dbReference type="GO" id="GO:0005669">
    <property type="term" value="C:transcription factor TFIID complex"/>
    <property type="evidence" value="ECO:0007669"/>
    <property type="project" value="InterPro"/>
</dbReference>
<reference evidence="7" key="1">
    <citation type="submission" date="2015-04" db="EMBL/GenBank/DDBJ databases">
        <title>The genome sequence of the plant pathogenic Rhizarian Plasmodiophora brassicae reveals insights in its biotrophic life cycle and the origin of chitin synthesis.</title>
        <authorList>
            <person name="Schwelm A."/>
            <person name="Fogelqvist J."/>
            <person name="Knaust A."/>
            <person name="Julke S."/>
            <person name="Lilja T."/>
            <person name="Dhandapani V."/>
            <person name="Bonilla-Rosso G."/>
            <person name="Karlsson M."/>
            <person name="Shevchenko A."/>
            <person name="Choi S.R."/>
            <person name="Kim H.G."/>
            <person name="Park J.Y."/>
            <person name="Lim Y.P."/>
            <person name="Ludwig-Muller J."/>
            <person name="Dixelius C."/>
        </authorList>
    </citation>
    <scope>NUCLEOTIDE SEQUENCE</scope>
    <source>
        <tissue evidence="7">Potato root galls</tissue>
    </source>
</reference>
<dbReference type="SUPFAM" id="SSF47113">
    <property type="entry name" value="Histone-fold"/>
    <property type="match status" value="1"/>
</dbReference>
<accession>A0A0H5RBF8</accession>
<dbReference type="GO" id="GO:0016251">
    <property type="term" value="F:RNA polymerase II general transcription initiation factor activity"/>
    <property type="evidence" value="ECO:0007669"/>
    <property type="project" value="TreeGrafter"/>
</dbReference>
<dbReference type="AlphaFoldDB" id="A0A0H5RBF8"/>
<feature type="domain" description="TAFII28-like protein" evidence="6">
    <location>
        <begin position="47"/>
        <end position="133"/>
    </location>
</feature>
<organism evidence="7">
    <name type="scientific">Spongospora subterranea</name>
    <dbReference type="NCBI Taxonomy" id="70186"/>
    <lineage>
        <taxon>Eukaryota</taxon>
        <taxon>Sar</taxon>
        <taxon>Rhizaria</taxon>
        <taxon>Endomyxa</taxon>
        <taxon>Phytomyxea</taxon>
        <taxon>Plasmodiophorida</taxon>
        <taxon>Plasmodiophoridae</taxon>
        <taxon>Spongospora</taxon>
    </lineage>
</organism>
<evidence type="ECO:0000256" key="3">
    <source>
        <dbReference type="ARBA" id="ARBA00023015"/>
    </source>
</evidence>
<dbReference type="PANTHER" id="PTHR13218">
    <property type="entry name" value="TRANSCRIPTION INITIATION FACTOR TFIID SUBUNIT 11-RELATED"/>
    <property type="match status" value="1"/>
</dbReference>
<dbReference type="PANTHER" id="PTHR13218:SF8">
    <property type="entry name" value="TRANSCRIPTION INITIATION FACTOR TFIID SUBUNIT 11"/>
    <property type="match status" value="1"/>
</dbReference>
<dbReference type="InterPro" id="IPR009072">
    <property type="entry name" value="Histone-fold"/>
</dbReference>
<dbReference type="EMBL" id="HACM01010704">
    <property type="protein sequence ID" value="CRZ11146.1"/>
    <property type="molecule type" value="Transcribed_RNA"/>
</dbReference>
<evidence type="ECO:0000256" key="2">
    <source>
        <dbReference type="ARBA" id="ARBA00009788"/>
    </source>
</evidence>
<name>A0A0H5RBF8_9EUKA</name>
<evidence type="ECO:0000259" key="6">
    <source>
        <dbReference type="Pfam" id="PF04719"/>
    </source>
</evidence>